<keyword evidence="3" id="KW-0808">Transferase</keyword>
<gene>
    <name evidence="5" type="ORF">AKG39_13450</name>
</gene>
<name>A0A0L6TYD2_9FIRM</name>
<dbReference type="CDD" id="cd00609">
    <property type="entry name" value="AAT_like"/>
    <property type="match status" value="1"/>
</dbReference>
<feature type="domain" description="Aminotransferase class I/classII large" evidence="4">
    <location>
        <begin position="13"/>
        <end position="338"/>
    </location>
</feature>
<keyword evidence="2" id="KW-0663">Pyridoxal phosphate</keyword>
<proteinExistence type="inferred from homology"/>
<dbReference type="PANTHER" id="PTHR42885:SF1">
    <property type="entry name" value="THREONINE-PHOSPHATE DECARBOXYLASE"/>
    <property type="match status" value="1"/>
</dbReference>
<comment type="cofactor">
    <cofactor evidence="1 3">
        <name>pyridoxal 5'-phosphate</name>
        <dbReference type="ChEBI" id="CHEBI:597326"/>
    </cofactor>
</comment>
<evidence type="ECO:0000256" key="2">
    <source>
        <dbReference type="ARBA" id="ARBA00022898"/>
    </source>
</evidence>
<comment type="similarity">
    <text evidence="3">Belongs to the class-I pyridoxal-phosphate-dependent aminotransferase family.</text>
</comment>
<keyword evidence="3" id="KW-0032">Aminotransferase</keyword>
<accession>A0A0L6TYD2</accession>
<evidence type="ECO:0000313" key="6">
    <source>
        <dbReference type="Proteomes" id="UP000036873"/>
    </source>
</evidence>
<dbReference type="PATRIC" id="fig|52689.4.peg.2058"/>
<dbReference type="PROSITE" id="PS00105">
    <property type="entry name" value="AA_TRANSFER_CLASS_1"/>
    <property type="match status" value="1"/>
</dbReference>
<dbReference type="SUPFAM" id="SSF53383">
    <property type="entry name" value="PLP-dependent transferases"/>
    <property type="match status" value="1"/>
</dbReference>
<dbReference type="Proteomes" id="UP000036873">
    <property type="component" value="Unassembled WGS sequence"/>
</dbReference>
<evidence type="ECO:0000313" key="5">
    <source>
        <dbReference type="EMBL" id="KNZ41087.1"/>
    </source>
</evidence>
<evidence type="ECO:0000259" key="4">
    <source>
        <dbReference type="Pfam" id="PF00155"/>
    </source>
</evidence>
<dbReference type="InterPro" id="IPR015424">
    <property type="entry name" value="PyrdxlP-dep_Trfase"/>
</dbReference>
<dbReference type="InterPro" id="IPR015421">
    <property type="entry name" value="PyrdxlP-dep_Trfase_major"/>
</dbReference>
<dbReference type="Gene3D" id="3.40.640.10">
    <property type="entry name" value="Type I PLP-dependent aspartate aminotransferase-like (Major domain)"/>
    <property type="match status" value="1"/>
</dbReference>
<sequence length="347" mass="39352">MNKHGGYRGENPEMLDFSVNINPLGIPAGIKEQLIGAIDGLVTYPEITGKTTIEKLAADIGANPENIILGNGAIELIYLFARSHKPGKALIIQPTFNEYERALKLYGWEVEHFILAEKTAFTINPAELSKTIEIMKPKVVFLCNPNNPTGRVYSRTVITELIEKSPNGTLWFLDESFMDFTTNEDGLSLIDNQEHPVFLLRSLTKFYALPGLRIGYGVGNRSIVKAMEVYKEPWTINALGLIAAAAVYDERGFKQKTREYIDRERQRVYNELIKIETVKVYKSDADFHLCRLIKGTVKDLQGYLETQGINIRTCEDFMGLNESYFRIAIKKEENNCQLLACLKEWRG</sequence>
<dbReference type="OrthoDB" id="9813612at2"/>
<keyword evidence="6" id="KW-1185">Reference proteome</keyword>
<dbReference type="AlphaFoldDB" id="A0A0L6TYD2"/>
<comment type="caution">
    <text evidence="5">The sequence shown here is derived from an EMBL/GenBank/DDBJ whole genome shotgun (WGS) entry which is preliminary data.</text>
</comment>
<evidence type="ECO:0000256" key="3">
    <source>
        <dbReference type="RuleBase" id="RU000481"/>
    </source>
</evidence>
<dbReference type="InterPro" id="IPR004839">
    <property type="entry name" value="Aminotransferase_I/II_large"/>
</dbReference>
<dbReference type="GO" id="GO:0030170">
    <property type="term" value="F:pyridoxal phosphate binding"/>
    <property type="evidence" value="ECO:0007669"/>
    <property type="project" value="InterPro"/>
</dbReference>
<dbReference type="EMBL" id="LGYO01000034">
    <property type="protein sequence ID" value="KNZ41087.1"/>
    <property type="molecule type" value="Genomic_DNA"/>
</dbReference>
<dbReference type="InterPro" id="IPR004838">
    <property type="entry name" value="NHTrfase_class1_PyrdxlP-BS"/>
</dbReference>
<dbReference type="RefSeq" id="WP_050740924.1">
    <property type="nucleotide sequence ID" value="NZ_LGYO01000034.1"/>
</dbReference>
<dbReference type="GO" id="GO:0008483">
    <property type="term" value="F:transaminase activity"/>
    <property type="evidence" value="ECO:0007669"/>
    <property type="project" value="UniProtKB-KW"/>
</dbReference>
<reference evidence="6" key="1">
    <citation type="submission" date="2015-07" db="EMBL/GenBank/DDBJ databases">
        <title>Draft genome sequence of Acetobacterium bakii DSM 8293, a potential psychrophilic chemical producer through syngas fermentation.</title>
        <authorList>
            <person name="Song Y."/>
            <person name="Hwang S."/>
            <person name="Cho B.-K."/>
        </authorList>
    </citation>
    <scope>NUCLEOTIDE SEQUENCE [LARGE SCALE GENOMIC DNA]</scope>
    <source>
        <strain evidence="6">DSM 8239</strain>
    </source>
</reference>
<protein>
    <recommendedName>
        <fullName evidence="3">Aminotransferase</fullName>
        <ecNumber evidence="3">2.6.1.-</ecNumber>
    </recommendedName>
</protein>
<dbReference type="InterPro" id="IPR015422">
    <property type="entry name" value="PyrdxlP-dep_Trfase_small"/>
</dbReference>
<dbReference type="STRING" id="52689.AKG39_13450"/>
<dbReference type="PANTHER" id="PTHR42885">
    <property type="entry name" value="HISTIDINOL-PHOSPHATE AMINOTRANSFERASE-RELATED"/>
    <property type="match status" value="1"/>
</dbReference>
<evidence type="ECO:0000256" key="1">
    <source>
        <dbReference type="ARBA" id="ARBA00001933"/>
    </source>
</evidence>
<organism evidence="5 6">
    <name type="scientific">Acetobacterium bakii</name>
    <dbReference type="NCBI Taxonomy" id="52689"/>
    <lineage>
        <taxon>Bacteria</taxon>
        <taxon>Bacillati</taxon>
        <taxon>Bacillota</taxon>
        <taxon>Clostridia</taxon>
        <taxon>Eubacteriales</taxon>
        <taxon>Eubacteriaceae</taxon>
        <taxon>Acetobacterium</taxon>
    </lineage>
</organism>
<dbReference type="EC" id="2.6.1.-" evidence="3"/>
<dbReference type="Gene3D" id="3.90.1150.10">
    <property type="entry name" value="Aspartate Aminotransferase, domain 1"/>
    <property type="match status" value="1"/>
</dbReference>
<dbReference type="Pfam" id="PF00155">
    <property type="entry name" value="Aminotran_1_2"/>
    <property type="match status" value="1"/>
</dbReference>